<evidence type="ECO:0000259" key="3">
    <source>
        <dbReference type="Pfam" id="PF08519"/>
    </source>
</evidence>
<feature type="compositionally biased region" description="Acidic residues" evidence="2">
    <location>
        <begin position="153"/>
        <end position="165"/>
    </location>
</feature>
<feature type="region of interest" description="Disordered" evidence="2">
    <location>
        <begin position="153"/>
        <end position="189"/>
    </location>
</feature>
<organism evidence="4 5">
    <name type="scientific">Rotaria magnacalcarata</name>
    <dbReference type="NCBI Taxonomy" id="392030"/>
    <lineage>
        <taxon>Eukaryota</taxon>
        <taxon>Metazoa</taxon>
        <taxon>Spiralia</taxon>
        <taxon>Gnathifera</taxon>
        <taxon>Rotifera</taxon>
        <taxon>Eurotatoria</taxon>
        <taxon>Bdelloidea</taxon>
        <taxon>Philodinida</taxon>
        <taxon>Philodinidae</taxon>
        <taxon>Rotaria</taxon>
    </lineage>
</organism>
<feature type="domain" description="DNA replication factor RFC1 C-terminal" evidence="3">
    <location>
        <begin position="1"/>
        <end position="125"/>
    </location>
</feature>
<proteinExistence type="predicted"/>
<protein>
    <recommendedName>
        <fullName evidence="3">DNA replication factor RFC1 C-terminal domain-containing protein</fullName>
    </recommendedName>
</protein>
<reference evidence="4" key="1">
    <citation type="submission" date="2021-02" db="EMBL/GenBank/DDBJ databases">
        <authorList>
            <person name="Nowell W R."/>
        </authorList>
    </citation>
    <scope>NUCLEOTIDE SEQUENCE</scope>
</reference>
<feature type="compositionally biased region" description="Basic residues" evidence="2">
    <location>
        <begin position="179"/>
        <end position="189"/>
    </location>
</feature>
<evidence type="ECO:0000313" key="5">
    <source>
        <dbReference type="Proteomes" id="UP000663887"/>
    </source>
</evidence>
<accession>A0A817A477</accession>
<evidence type="ECO:0000313" key="4">
    <source>
        <dbReference type="EMBL" id="CAF2225758.1"/>
    </source>
</evidence>
<dbReference type="AlphaFoldDB" id="A0A817A477"/>
<evidence type="ECO:0000256" key="1">
    <source>
        <dbReference type="ARBA" id="ARBA00022705"/>
    </source>
</evidence>
<feature type="compositionally biased region" description="Basic and acidic residues" evidence="2">
    <location>
        <begin position="166"/>
        <end position="177"/>
    </location>
</feature>
<dbReference type="Proteomes" id="UP000663887">
    <property type="component" value="Unassembled WGS sequence"/>
</dbReference>
<dbReference type="GO" id="GO:0005524">
    <property type="term" value="F:ATP binding"/>
    <property type="evidence" value="ECO:0007669"/>
    <property type="project" value="InterPro"/>
</dbReference>
<dbReference type="InterPro" id="IPR013725">
    <property type="entry name" value="DNA_replication_fac_RFC1_C"/>
</dbReference>
<dbReference type="GO" id="GO:0003689">
    <property type="term" value="F:DNA clamp loader activity"/>
    <property type="evidence" value="ECO:0007669"/>
    <property type="project" value="InterPro"/>
</dbReference>
<comment type="caution">
    <text evidence="4">The sequence shown here is derived from an EMBL/GenBank/DDBJ whole genome shotgun (WGS) entry which is preliminary data.</text>
</comment>
<name>A0A817A477_9BILA</name>
<dbReference type="GO" id="GO:0005663">
    <property type="term" value="C:DNA replication factor C complex"/>
    <property type="evidence" value="ECO:0007669"/>
    <property type="project" value="InterPro"/>
</dbReference>
<dbReference type="Pfam" id="PF08519">
    <property type="entry name" value="RFC1"/>
    <property type="match status" value="1"/>
</dbReference>
<dbReference type="EMBL" id="CAJNRG010017433">
    <property type="protein sequence ID" value="CAF2225758.1"/>
    <property type="molecule type" value="Genomic_DNA"/>
</dbReference>
<evidence type="ECO:0000256" key="2">
    <source>
        <dbReference type="SAM" id="MobiDB-lite"/>
    </source>
</evidence>
<dbReference type="GO" id="GO:0006260">
    <property type="term" value="P:DNA replication"/>
    <property type="evidence" value="ECO:0007669"/>
    <property type="project" value="UniProtKB-KW"/>
</dbReference>
<keyword evidence="1" id="KW-0235">DNA replication</keyword>
<gene>
    <name evidence="4" type="ORF">XDN619_LOCUS34042</name>
</gene>
<sequence length="189" mass="22427">MFSGVIPTTYLNGTLNVVQFPAWFGFMQQEKSTDRHLIELETHCSLKTMTIDRKEFNLDYLPVLNFLLNHYLHKKNIKTCLELMNNYYLNSDDLQLIFSMTSYRKLNLHNNELDTKIKTLLRKSLEKQHHRTPFKQININNIKPGLVGAREDDDDYNMTISDDDNKENINPESEMIKPMKPHPKRRRKK</sequence>